<reference evidence="7" key="1">
    <citation type="submission" date="2021-01" db="EMBL/GenBank/DDBJ databases">
        <authorList>
            <person name="Corre E."/>
            <person name="Pelletier E."/>
            <person name="Niang G."/>
            <person name="Scheremetjew M."/>
            <person name="Finn R."/>
            <person name="Kale V."/>
            <person name="Holt S."/>
            <person name="Cochrane G."/>
            <person name="Meng A."/>
            <person name="Brown T."/>
            <person name="Cohen L."/>
        </authorList>
    </citation>
    <scope>NUCLEOTIDE SEQUENCE</scope>
</reference>
<organism evidence="7">
    <name type="scientific">Noctiluca scintillans</name>
    <name type="common">Sea sparkle</name>
    <name type="synonym">Red tide dinoflagellate</name>
    <dbReference type="NCBI Taxonomy" id="2966"/>
    <lineage>
        <taxon>Eukaryota</taxon>
        <taxon>Sar</taxon>
        <taxon>Alveolata</taxon>
        <taxon>Dinophyceae</taxon>
        <taxon>Noctilucales</taxon>
        <taxon>Noctilucaceae</taxon>
        <taxon>Noctiluca</taxon>
    </lineage>
</organism>
<evidence type="ECO:0000313" key="7">
    <source>
        <dbReference type="EMBL" id="CAD8835956.1"/>
    </source>
</evidence>
<gene>
    <name evidence="7" type="ORF">NSCI0253_LOCUS10304</name>
</gene>
<dbReference type="InterPro" id="IPR011011">
    <property type="entry name" value="Znf_FYVE_PHD"/>
</dbReference>
<dbReference type="InterPro" id="IPR000306">
    <property type="entry name" value="Znf_FYVE"/>
</dbReference>
<accession>A0A7S1F041</accession>
<evidence type="ECO:0000256" key="1">
    <source>
        <dbReference type="ARBA" id="ARBA00022723"/>
    </source>
</evidence>
<dbReference type="Gene3D" id="3.30.40.10">
    <property type="entry name" value="Zinc/RING finger domain, C3HC4 (zinc finger)"/>
    <property type="match status" value="1"/>
</dbReference>
<feature type="compositionally biased region" description="Polar residues" evidence="5">
    <location>
        <begin position="11"/>
        <end position="24"/>
    </location>
</feature>
<evidence type="ECO:0000256" key="3">
    <source>
        <dbReference type="ARBA" id="ARBA00022833"/>
    </source>
</evidence>
<feature type="domain" description="FYVE-type" evidence="6">
    <location>
        <begin position="29"/>
        <end position="84"/>
    </location>
</feature>
<keyword evidence="1" id="KW-0479">Metal-binding</keyword>
<dbReference type="AlphaFoldDB" id="A0A7S1F041"/>
<sequence length="292" mass="31114">MSQGHLAVPQGNGNVPGSRASSSSLDIGNGNPDICNLCSAKLGKRHLNPRHRCRVCDYFVCGKCSPNDIQLPEQDGTHRACNRCVLIALRAFHVRNALAGLAETLVGNASVTDDLVLSREFKDACQDIQAVRNKAHEAEATAKSEQQKQAEFQAICQAAVSACGKLNKVLTPLGGDAAVLNEPPATNPAAARFCRTIADRTEAELVHDREKKAQLDAKSKEAAKKLLTASKRLRNLAGVQEMAAGSSLEEACDVCVRALDAVEEKMTGPGSQDLSALKPPRRTLSCFSCLTG</sequence>
<dbReference type="InterPro" id="IPR017455">
    <property type="entry name" value="Znf_FYVE-rel"/>
</dbReference>
<dbReference type="SUPFAM" id="SSF57903">
    <property type="entry name" value="FYVE/PHD zinc finger"/>
    <property type="match status" value="1"/>
</dbReference>
<name>A0A7S1F041_NOCSC</name>
<dbReference type="Pfam" id="PF01363">
    <property type="entry name" value="FYVE"/>
    <property type="match status" value="1"/>
</dbReference>
<evidence type="ECO:0000259" key="6">
    <source>
        <dbReference type="PROSITE" id="PS50178"/>
    </source>
</evidence>
<dbReference type="EMBL" id="HBFQ01014906">
    <property type="protein sequence ID" value="CAD8835956.1"/>
    <property type="molecule type" value="Transcribed_RNA"/>
</dbReference>
<dbReference type="SMART" id="SM00064">
    <property type="entry name" value="FYVE"/>
    <property type="match status" value="1"/>
</dbReference>
<feature type="region of interest" description="Disordered" evidence="5">
    <location>
        <begin position="1"/>
        <end position="24"/>
    </location>
</feature>
<evidence type="ECO:0000256" key="5">
    <source>
        <dbReference type="SAM" id="MobiDB-lite"/>
    </source>
</evidence>
<protein>
    <recommendedName>
        <fullName evidence="6">FYVE-type domain-containing protein</fullName>
    </recommendedName>
</protein>
<evidence type="ECO:0000256" key="2">
    <source>
        <dbReference type="ARBA" id="ARBA00022771"/>
    </source>
</evidence>
<dbReference type="GO" id="GO:0008270">
    <property type="term" value="F:zinc ion binding"/>
    <property type="evidence" value="ECO:0007669"/>
    <property type="project" value="UniProtKB-KW"/>
</dbReference>
<keyword evidence="3" id="KW-0862">Zinc</keyword>
<dbReference type="PROSITE" id="PS50178">
    <property type="entry name" value="ZF_FYVE"/>
    <property type="match status" value="1"/>
</dbReference>
<evidence type="ECO:0000256" key="4">
    <source>
        <dbReference type="PROSITE-ProRule" id="PRU00091"/>
    </source>
</evidence>
<keyword evidence="2 4" id="KW-0863">Zinc-finger</keyword>
<proteinExistence type="predicted"/>
<dbReference type="InterPro" id="IPR013083">
    <property type="entry name" value="Znf_RING/FYVE/PHD"/>
</dbReference>